<evidence type="ECO:0000256" key="2">
    <source>
        <dbReference type="ARBA" id="ARBA00022884"/>
    </source>
</evidence>
<feature type="compositionally biased region" description="Basic and acidic residues" evidence="5">
    <location>
        <begin position="1121"/>
        <end position="1130"/>
    </location>
</feature>
<feature type="compositionally biased region" description="Low complexity" evidence="5">
    <location>
        <begin position="15"/>
        <end position="25"/>
    </location>
</feature>
<dbReference type="PANTHER" id="PTHR48029:SF1">
    <property type="entry name" value="NUCLEOLAR PROTEIN 8"/>
    <property type="match status" value="1"/>
</dbReference>
<dbReference type="InterPro" id="IPR012677">
    <property type="entry name" value="Nucleotide-bd_a/b_plait_sf"/>
</dbReference>
<dbReference type="Proteomes" id="UP000738325">
    <property type="component" value="Unassembled WGS sequence"/>
</dbReference>
<feature type="region of interest" description="Disordered" evidence="5">
    <location>
        <begin position="458"/>
        <end position="593"/>
    </location>
</feature>
<feature type="region of interest" description="Disordered" evidence="5">
    <location>
        <begin position="1"/>
        <end position="140"/>
    </location>
</feature>
<gene>
    <name evidence="7" type="primary">NOL8</name>
    <name evidence="7" type="ORF">BGZ99_005195</name>
</gene>
<reference evidence="7" key="1">
    <citation type="journal article" date="2020" name="Fungal Divers.">
        <title>Resolving the Mortierellaceae phylogeny through synthesis of multi-gene phylogenetics and phylogenomics.</title>
        <authorList>
            <person name="Vandepol N."/>
            <person name="Liber J."/>
            <person name="Desiro A."/>
            <person name="Na H."/>
            <person name="Kennedy M."/>
            <person name="Barry K."/>
            <person name="Grigoriev I.V."/>
            <person name="Miller A.N."/>
            <person name="O'Donnell K."/>
            <person name="Stajich J.E."/>
            <person name="Bonito G."/>
        </authorList>
    </citation>
    <scope>NUCLEOTIDE SEQUENCE</scope>
    <source>
        <strain evidence="7">REB-010B</strain>
    </source>
</reference>
<dbReference type="OrthoDB" id="21643at2759"/>
<feature type="compositionally biased region" description="Basic and acidic residues" evidence="5">
    <location>
        <begin position="128"/>
        <end position="140"/>
    </location>
</feature>
<evidence type="ECO:0000313" key="8">
    <source>
        <dbReference type="Proteomes" id="UP000738325"/>
    </source>
</evidence>
<dbReference type="Gene3D" id="3.30.70.330">
    <property type="match status" value="1"/>
</dbReference>
<dbReference type="AlphaFoldDB" id="A0A9P6UTT0"/>
<evidence type="ECO:0000256" key="5">
    <source>
        <dbReference type="SAM" id="MobiDB-lite"/>
    </source>
</evidence>
<feature type="region of interest" description="Disordered" evidence="5">
    <location>
        <begin position="634"/>
        <end position="721"/>
    </location>
</feature>
<dbReference type="InterPro" id="IPR000504">
    <property type="entry name" value="RRM_dom"/>
</dbReference>
<feature type="compositionally biased region" description="Acidic residues" evidence="5">
    <location>
        <begin position="499"/>
        <end position="547"/>
    </location>
</feature>
<dbReference type="SMART" id="SM00360">
    <property type="entry name" value="RRM"/>
    <property type="match status" value="1"/>
</dbReference>
<keyword evidence="2 4" id="KW-0694">RNA-binding</keyword>
<feature type="compositionally biased region" description="Basic and acidic residues" evidence="5">
    <location>
        <begin position="646"/>
        <end position="658"/>
    </location>
</feature>
<feature type="compositionally biased region" description="Acidic residues" evidence="5">
    <location>
        <begin position="905"/>
        <end position="915"/>
    </location>
</feature>
<dbReference type="InterPro" id="IPR034138">
    <property type="entry name" value="NOP8_RRM"/>
</dbReference>
<feature type="compositionally biased region" description="Basic and acidic residues" evidence="5">
    <location>
        <begin position="820"/>
        <end position="831"/>
    </location>
</feature>
<dbReference type="GO" id="GO:0005730">
    <property type="term" value="C:nucleolus"/>
    <property type="evidence" value="ECO:0007669"/>
    <property type="project" value="UniProtKB-SubCell"/>
</dbReference>
<dbReference type="GO" id="GO:0003723">
    <property type="term" value="F:RNA binding"/>
    <property type="evidence" value="ECO:0007669"/>
    <property type="project" value="UniProtKB-UniRule"/>
</dbReference>
<comment type="subcellular location">
    <subcellularLocation>
        <location evidence="1">Nucleus</location>
        <location evidence="1">Nucleolus</location>
    </subcellularLocation>
</comment>
<evidence type="ECO:0000313" key="7">
    <source>
        <dbReference type="EMBL" id="KAG0319299.1"/>
    </source>
</evidence>
<feature type="compositionally biased region" description="Low complexity" evidence="5">
    <location>
        <begin position="81"/>
        <end position="95"/>
    </location>
</feature>
<dbReference type="InterPro" id="IPR035979">
    <property type="entry name" value="RBD_domain_sf"/>
</dbReference>
<dbReference type="CDD" id="cd12226">
    <property type="entry name" value="RRM_NOL8"/>
    <property type="match status" value="1"/>
</dbReference>
<dbReference type="PANTHER" id="PTHR48029">
    <property type="entry name" value="NUCLEOLAR PROTEIN 8"/>
    <property type="match status" value="1"/>
</dbReference>
<evidence type="ECO:0000256" key="4">
    <source>
        <dbReference type="PROSITE-ProRule" id="PRU00176"/>
    </source>
</evidence>
<dbReference type="Pfam" id="PF00076">
    <property type="entry name" value="RRM_1"/>
    <property type="match status" value="1"/>
</dbReference>
<dbReference type="PROSITE" id="PS50102">
    <property type="entry name" value="RRM"/>
    <property type="match status" value="1"/>
</dbReference>
<feature type="compositionally biased region" description="Pro residues" evidence="5">
    <location>
        <begin position="851"/>
        <end position="860"/>
    </location>
</feature>
<feature type="compositionally biased region" description="Low complexity" evidence="5">
    <location>
        <begin position="349"/>
        <end position="369"/>
    </location>
</feature>
<evidence type="ECO:0000256" key="1">
    <source>
        <dbReference type="ARBA" id="ARBA00004604"/>
    </source>
</evidence>
<feature type="compositionally biased region" description="Gly residues" evidence="5">
    <location>
        <begin position="35"/>
        <end position="58"/>
    </location>
</feature>
<keyword evidence="3" id="KW-0539">Nucleus</keyword>
<feature type="domain" description="RRM" evidence="6">
    <location>
        <begin position="143"/>
        <end position="221"/>
    </location>
</feature>
<sequence length="1130" mass="123894">MKAFNSKDSHRKSTSESSAATGGSKPDSIFHKPAGRGGRGGGLGGRGGGGGSGRGGAFVSGSRPAYPHGSQSKEGSFGRKPQQQQQQRQTPTSTSAPPPASTASDMFSADDDQSATATTTKPAKVKKPKEPKPPLDPNEHITQRAFIGGLAQDLTPTDLEGRFKSFGQLKDVYLARDVDGSCRGFGYVTLDTTRKEWLKCVALYNGAKWKGNVMKIEEANKDWQTKRQEDLEAQVKLEKKEQSALLKKAKRNPVKYAEDMSLINDKNMDGKRGWKRGRFGRPVITMKLDRMTYDPSHYKNNVEKLFSTPGRPLPLDKLVYYIDESEPKPKGKHLSTEEALAPFLNRSKPTSAAATTSPSSAPSIAASSAKHQDGARKSTGSATEDSHQDHHANADTSDDRSMMASILAGIDLSPRALSLDGSDLEDMEDGYGGDLYNEDFGVLHDTKADDLFGDVQMHDSETVQRKPKAERDSRPEDLFGEDDDAEEGRSLANRPSLDFLEDEDEDEGEYEEDDEEEEYEEDGEEEEEEEQEEEDGGDDDDLDEETIEAIAKLQGTSSTNGGGLFDSDDDDSKGQDTSNTATAKIMAEESNATRLKAMEAREVELEAARERQQQAIASTLANIDSREKKTGHVVFSDSDDYDSEDYDRLEAEHEEKLAKANRPAKSIFDSDSGSEGESEQVAAKSKKRQGTKEMFASDEEDEDDAARFGKDGESALNIKEQFEGPGGKALFRMQTKIGTSDSRFQLTKDFLDERIQAEDDVDFIAHQDRLRGDAMASATDSSGAVAGIVLDEDRQTEANISAEKMQALNVLRAMFGDDAVRSKKKEEDTARQAKGGLGYTTGLAARYDPDAVPPPPPVVPAPAQKNSIESESESDSGSEDNASDQEEENKDDDEEVSDQDRDAMEGLEEEEDDQEPKDATPVKKSVGFSFAFDADTLNNSDDDGSSSIAVTKKSTTSTTTPVAKNVDNTLQFQVASDLKSLFAPSTSTFKLFGGDDDDIEGEEQDADVEDDRHMDNDERLQEEILTSYTDGSRTIFASGAEALSGRAPLSHSGSMFFFHFKNPALLKRSNFKTNNKVFMRTGTMDEVTAHWEKTRHAMTQEFKRKHKSASRNKARASKRFKSGDRGHGDH</sequence>
<feature type="region of interest" description="Disordered" evidence="5">
    <location>
        <begin position="820"/>
        <end position="961"/>
    </location>
</feature>
<feature type="compositionally biased region" description="Basic and acidic residues" evidence="5">
    <location>
        <begin position="384"/>
        <end position="400"/>
    </location>
</feature>
<feature type="compositionally biased region" description="Acidic residues" evidence="5">
    <location>
        <begin position="870"/>
        <end position="897"/>
    </location>
</feature>
<feature type="region of interest" description="Disordered" evidence="5">
    <location>
        <begin position="1099"/>
        <end position="1130"/>
    </location>
</feature>
<protein>
    <submittedName>
        <fullName evidence="7">Nucleolar protein 8</fullName>
    </submittedName>
</protein>
<dbReference type="SUPFAM" id="SSF54928">
    <property type="entry name" value="RNA-binding domain, RBD"/>
    <property type="match status" value="1"/>
</dbReference>
<feature type="region of interest" description="Disordered" evidence="5">
    <location>
        <begin position="344"/>
        <end position="400"/>
    </location>
</feature>
<keyword evidence="8" id="KW-1185">Reference proteome</keyword>
<comment type="caution">
    <text evidence="7">The sequence shown here is derived from an EMBL/GenBank/DDBJ whole genome shotgun (WGS) entry which is preliminary data.</text>
</comment>
<evidence type="ECO:0000256" key="3">
    <source>
        <dbReference type="ARBA" id="ARBA00023242"/>
    </source>
</evidence>
<proteinExistence type="predicted"/>
<feature type="compositionally biased region" description="Basic and acidic residues" evidence="5">
    <location>
        <begin position="1"/>
        <end position="14"/>
    </location>
</feature>
<feature type="compositionally biased region" description="Basic and acidic residues" evidence="5">
    <location>
        <begin position="458"/>
        <end position="477"/>
    </location>
</feature>
<organism evidence="7 8">
    <name type="scientific">Dissophora globulifera</name>
    <dbReference type="NCBI Taxonomy" id="979702"/>
    <lineage>
        <taxon>Eukaryota</taxon>
        <taxon>Fungi</taxon>
        <taxon>Fungi incertae sedis</taxon>
        <taxon>Mucoromycota</taxon>
        <taxon>Mortierellomycotina</taxon>
        <taxon>Mortierellomycetes</taxon>
        <taxon>Mortierellales</taxon>
        <taxon>Mortierellaceae</taxon>
        <taxon>Dissophora</taxon>
    </lineage>
</organism>
<accession>A0A9P6UTT0</accession>
<feature type="compositionally biased region" description="Low complexity" evidence="5">
    <location>
        <begin position="951"/>
        <end position="960"/>
    </location>
</feature>
<feature type="compositionally biased region" description="Basic residues" evidence="5">
    <location>
        <begin position="1103"/>
        <end position="1120"/>
    </location>
</feature>
<dbReference type="EMBL" id="JAAAIP010000330">
    <property type="protein sequence ID" value="KAG0319299.1"/>
    <property type="molecule type" value="Genomic_DNA"/>
</dbReference>
<name>A0A9P6UTT0_9FUNG</name>
<evidence type="ECO:0000259" key="6">
    <source>
        <dbReference type="PROSITE" id="PS50102"/>
    </source>
</evidence>